<evidence type="ECO:0000256" key="6">
    <source>
        <dbReference type="ARBA" id="ARBA00022840"/>
    </source>
</evidence>
<evidence type="ECO:0000313" key="10">
    <source>
        <dbReference type="EMBL" id="JAP95875.1"/>
    </source>
</evidence>
<feature type="domain" description="Protein kinase" evidence="9">
    <location>
        <begin position="6"/>
        <end position="263"/>
    </location>
</feature>
<evidence type="ECO:0000259" key="9">
    <source>
        <dbReference type="PROSITE" id="PS50011"/>
    </source>
</evidence>
<dbReference type="Pfam" id="PF00069">
    <property type="entry name" value="Pkinase"/>
    <property type="match status" value="1"/>
</dbReference>
<dbReference type="SMART" id="SM00220">
    <property type="entry name" value="S_TKc"/>
    <property type="match status" value="1"/>
</dbReference>
<sequence length="369" mass="42983">NKLVQFEDIKALGSGAQGRISLVRNIQNQNLYVLKQIQINSEKIEQDAKRECQYYQNLDHPCIVKYFDEFMCNEQFCIIMEYANKGDLQKFIDEKRSNNEYIDEELIWQLFIQILHAIAYVHQNKIIHRDLKSANIFLSQTEGIINVKLGDFGIAKQLNDTKQLAQTLTGTIAYCAPEIINGARYNNQVDMWALGCVLHEMCCLQNPFYHQVPMRLRYNIQSGKKQPIPKKYSQDLQNIIDSLLNNNSTKRLTAKQVLELPIIQHKMKQSCLSFLQQKEIQETEIFEDLNQSEELPLHLQSLLSSLNCDLRPSISIIQSARNFIKNQFDSKILKKYYQTVNLCMTRNQDAFGAIEVFGKNFNYFYALLQ</sequence>
<evidence type="ECO:0000256" key="8">
    <source>
        <dbReference type="ARBA" id="ARBA00048679"/>
    </source>
</evidence>
<dbReference type="PROSITE" id="PS50011">
    <property type="entry name" value="PROTEIN_KINASE_DOM"/>
    <property type="match status" value="1"/>
</dbReference>
<evidence type="ECO:0000256" key="7">
    <source>
        <dbReference type="ARBA" id="ARBA00047899"/>
    </source>
</evidence>
<comment type="catalytic activity">
    <reaction evidence="7">
        <text>L-threonyl-[protein] + ATP = O-phospho-L-threonyl-[protein] + ADP + H(+)</text>
        <dbReference type="Rhea" id="RHEA:46608"/>
        <dbReference type="Rhea" id="RHEA-COMP:11060"/>
        <dbReference type="Rhea" id="RHEA-COMP:11605"/>
        <dbReference type="ChEBI" id="CHEBI:15378"/>
        <dbReference type="ChEBI" id="CHEBI:30013"/>
        <dbReference type="ChEBI" id="CHEBI:30616"/>
        <dbReference type="ChEBI" id="CHEBI:61977"/>
        <dbReference type="ChEBI" id="CHEBI:456216"/>
        <dbReference type="EC" id="2.7.11.1"/>
    </reaction>
</comment>
<dbReference type="SUPFAM" id="SSF56112">
    <property type="entry name" value="Protein kinase-like (PK-like)"/>
    <property type="match status" value="1"/>
</dbReference>
<evidence type="ECO:0000256" key="4">
    <source>
        <dbReference type="ARBA" id="ARBA00022741"/>
    </source>
</evidence>
<keyword evidence="5 10" id="KW-0418">Kinase</keyword>
<evidence type="ECO:0000256" key="2">
    <source>
        <dbReference type="ARBA" id="ARBA00022527"/>
    </source>
</evidence>
<dbReference type="InterPro" id="IPR000719">
    <property type="entry name" value="Prot_kinase_dom"/>
</dbReference>
<dbReference type="AlphaFoldDB" id="A0A146KJS6"/>
<dbReference type="Gene3D" id="1.10.510.10">
    <property type="entry name" value="Transferase(Phosphotransferase) domain 1"/>
    <property type="match status" value="1"/>
</dbReference>
<proteinExistence type="predicted"/>
<evidence type="ECO:0000256" key="1">
    <source>
        <dbReference type="ARBA" id="ARBA00012513"/>
    </source>
</evidence>
<keyword evidence="4" id="KW-0547">Nucleotide-binding</keyword>
<protein>
    <recommendedName>
        <fullName evidence="1">non-specific serine/threonine protein kinase</fullName>
        <ecNumber evidence="1">2.7.11.1</ecNumber>
    </recommendedName>
</protein>
<feature type="non-terminal residue" evidence="10">
    <location>
        <position position="1"/>
    </location>
</feature>
<dbReference type="InterPro" id="IPR008271">
    <property type="entry name" value="Ser/Thr_kinase_AS"/>
</dbReference>
<dbReference type="PROSITE" id="PS00108">
    <property type="entry name" value="PROTEIN_KINASE_ST"/>
    <property type="match status" value="1"/>
</dbReference>
<evidence type="ECO:0000256" key="5">
    <source>
        <dbReference type="ARBA" id="ARBA00022777"/>
    </source>
</evidence>
<accession>A0A146KJS6</accession>
<gene>
    <name evidence="10" type="ORF">TPC1_10981</name>
</gene>
<dbReference type="InterPro" id="IPR011009">
    <property type="entry name" value="Kinase-like_dom_sf"/>
</dbReference>
<dbReference type="InterPro" id="IPR051131">
    <property type="entry name" value="NEK_Ser/Thr_kinase_NIMA"/>
</dbReference>
<dbReference type="PANTHER" id="PTHR44899">
    <property type="entry name" value="CAMK FAMILY PROTEIN KINASE"/>
    <property type="match status" value="1"/>
</dbReference>
<dbReference type="Gene3D" id="3.30.200.20">
    <property type="entry name" value="Phosphorylase Kinase, domain 1"/>
    <property type="match status" value="1"/>
</dbReference>
<organism evidence="10">
    <name type="scientific">Trepomonas sp. PC1</name>
    <dbReference type="NCBI Taxonomy" id="1076344"/>
    <lineage>
        <taxon>Eukaryota</taxon>
        <taxon>Metamonada</taxon>
        <taxon>Diplomonadida</taxon>
        <taxon>Hexamitidae</taxon>
        <taxon>Hexamitinae</taxon>
        <taxon>Trepomonas</taxon>
    </lineage>
</organism>
<comment type="catalytic activity">
    <reaction evidence="8">
        <text>L-seryl-[protein] + ATP = O-phospho-L-seryl-[protein] + ADP + H(+)</text>
        <dbReference type="Rhea" id="RHEA:17989"/>
        <dbReference type="Rhea" id="RHEA-COMP:9863"/>
        <dbReference type="Rhea" id="RHEA-COMP:11604"/>
        <dbReference type="ChEBI" id="CHEBI:15378"/>
        <dbReference type="ChEBI" id="CHEBI:29999"/>
        <dbReference type="ChEBI" id="CHEBI:30616"/>
        <dbReference type="ChEBI" id="CHEBI:83421"/>
        <dbReference type="ChEBI" id="CHEBI:456216"/>
        <dbReference type="EC" id="2.7.11.1"/>
    </reaction>
</comment>
<dbReference type="EMBL" id="GDID01000731">
    <property type="protein sequence ID" value="JAP95875.1"/>
    <property type="molecule type" value="Transcribed_RNA"/>
</dbReference>
<keyword evidence="6" id="KW-0067">ATP-binding</keyword>
<evidence type="ECO:0000256" key="3">
    <source>
        <dbReference type="ARBA" id="ARBA00022679"/>
    </source>
</evidence>
<keyword evidence="3" id="KW-0808">Transferase</keyword>
<name>A0A146KJS6_9EUKA</name>
<reference evidence="10" key="1">
    <citation type="submission" date="2015-07" db="EMBL/GenBank/DDBJ databases">
        <title>Adaptation to a free-living lifestyle via gene acquisitions in the diplomonad Trepomonas sp. PC1.</title>
        <authorList>
            <person name="Xu F."/>
            <person name="Jerlstrom-Hultqvist J."/>
            <person name="Kolisko M."/>
            <person name="Simpson A.G.B."/>
            <person name="Roger A.J."/>
            <person name="Svard S.G."/>
            <person name="Andersson J.O."/>
        </authorList>
    </citation>
    <scope>NUCLEOTIDE SEQUENCE</scope>
    <source>
        <strain evidence="10">PC1</strain>
    </source>
</reference>
<dbReference type="GO" id="GO:0004674">
    <property type="term" value="F:protein serine/threonine kinase activity"/>
    <property type="evidence" value="ECO:0007669"/>
    <property type="project" value="UniProtKB-KW"/>
</dbReference>
<dbReference type="GO" id="GO:0005524">
    <property type="term" value="F:ATP binding"/>
    <property type="evidence" value="ECO:0007669"/>
    <property type="project" value="UniProtKB-KW"/>
</dbReference>
<dbReference type="EC" id="2.7.11.1" evidence="1"/>
<keyword evidence="2" id="KW-0723">Serine/threonine-protein kinase</keyword>
<dbReference type="PANTHER" id="PTHR44899:SF3">
    <property type="entry name" value="SERINE_THREONINE-PROTEIN KINASE NEK1"/>
    <property type="match status" value="1"/>
</dbReference>
<feature type="non-terminal residue" evidence="10">
    <location>
        <position position="369"/>
    </location>
</feature>